<gene>
    <name evidence="2" type="ORF">J3D65DRAFT_683826</name>
</gene>
<organism evidence="2 3">
    <name type="scientific">Phyllosticta citribraziliensis</name>
    <dbReference type="NCBI Taxonomy" id="989973"/>
    <lineage>
        <taxon>Eukaryota</taxon>
        <taxon>Fungi</taxon>
        <taxon>Dikarya</taxon>
        <taxon>Ascomycota</taxon>
        <taxon>Pezizomycotina</taxon>
        <taxon>Dothideomycetes</taxon>
        <taxon>Dothideomycetes incertae sedis</taxon>
        <taxon>Botryosphaeriales</taxon>
        <taxon>Phyllostictaceae</taxon>
        <taxon>Phyllosticta</taxon>
    </lineage>
</organism>
<keyword evidence="3" id="KW-1185">Reference proteome</keyword>
<evidence type="ECO:0000313" key="3">
    <source>
        <dbReference type="Proteomes" id="UP001360953"/>
    </source>
</evidence>
<comment type="caution">
    <text evidence="2">The sequence shown here is derived from an EMBL/GenBank/DDBJ whole genome shotgun (WGS) entry which is preliminary data.</text>
</comment>
<sequence length="226" mass="25168">MADPADKPNPVPDRRAQLERSMEQLEWLGTQLHPLEQTILLNNLDRFMKDSDNMVARIKRGERPAEVFGSSPDGSDQQASTEAMTTSAPRRRRLSAGPARASTRPLAVVPGPSDAGQGPPSPGNGSDMVTGRISTLRFHATLRIIMRTCHPLARCSNHGFFQAKFKPPELNQMDERQSISLSPDEKSPGLRTSVYPGHDIAPDSIPWLVEEFFQALQEWNQTNRYL</sequence>
<proteinExistence type="predicted"/>
<feature type="compositionally biased region" description="Polar residues" evidence="1">
    <location>
        <begin position="72"/>
        <end position="88"/>
    </location>
</feature>
<dbReference type="GeneID" id="92036680"/>
<dbReference type="RefSeq" id="XP_066660247.1">
    <property type="nucleotide sequence ID" value="XM_066803774.1"/>
</dbReference>
<evidence type="ECO:0000313" key="2">
    <source>
        <dbReference type="EMBL" id="KAK7545012.1"/>
    </source>
</evidence>
<name>A0ABR1MEI8_9PEZI</name>
<evidence type="ECO:0000256" key="1">
    <source>
        <dbReference type="SAM" id="MobiDB-lite"/>
    </source>
</evidence>
<feature type="region of interest" description="Disordered" evidence="1">
    <location>
        <begin position="61"/>
        <end position="130"/>
    </location>
</feature>
<accession>A0ABR1MEI8</accession>
<dbReference type="EMBL" id="JBBPEH010000001">
    <property type="protein sequence ID" value="KAK7545012.1"/>
    <property type="molecule type" value="Genomic_DNA"/>
</dbReference>
<dbReference type="Proteomes" id="UP001360953">
    <property type="component" value="Unassembled WGS sequence"/>
</dbReference>
<reference evidence="2 3" key="1">
    <citation type="submission" date="2024-04" db="EMBL/GenBank/DDBJ databases">
        <title>Phyllosticta paracitricarpa is synonymous to the EU quarantine fungus P. citricarpa based on phylogenomic analyses.</title>
        <authorList>
            <consortium name="Lawrence Berkeley National Laboratory"/>
            <person name="Van ingen-buijs V.A."/>
            <person name="Van westerhoven A.C."/>
            <person name="Haridas S."/>
            <person name="Skiadas P."/>
            <person name="Martin F."/>
            <person name="Groenewald J.Z."/>
            <person name="Crous P.W."/>
            <person name="Seidl M.F."/>
        </authorList>
    </citation>
    <scope>NUCLEOTIDE SEQUENCE [LARGE SCALE GENOMIC DNA]</scope>
    <source>
        <strain evidence="2 3">CPC 17464</strain>
    </source>
</reference>
<protein>
    <submittedName>
        <fullName evidence="2">Uncharacterized protein</fullName>
    </submittedName>
</protein>